<protein>
    <submittedName>
        <fullName evidence="2">Uncharacterized protein</fullName>
    </submittedName>
</protein>
<dbReference type="Proteomes" id="UP000663874">
    <property type="component" value="Unassembled WGS sequence"/>
</dbReference>
<accession>A0A819KBV3</accession>
<organism evidence="2 3">
    <name type="scientific">Rotaria sordida</name>
    <dbReference type="NCBI Taxonomy" id="392033"/>
    <lineage>
        <taxon>Eukaryota</taxon>
        <taxon>Metazoa</taxon>
        <taxon>Spiralia</taxon>
        <taxon>Gnathifera</taxon>
        <taxon>Rotifera</taxon>
        <taxon>Eurotatoria</taxon>
        <taxon>Bdelloidea</taxon>
        <taxon>Philodinida</taxon>
        <taxon>Philodinidae</taxon>
        <taxon>Rotaria</taxon>
    </lineage>
</organism>
<reference evidence="2" key="1">
    <citation type="submission" date="2021-02" db="EMBL/GenBank/DDBJ databases">
        <authorList>
            <person name="Nowell W R."/>
        </authorList>
    </citation>
    <scope>NUCLEOTIDE SEQUENCE</scope>
</reference>
<proteinExistence type="predicted"/>
<comment type="caution">
    <text evidence="2">The sequence shown here is derived from an EMBL/GenBank/DDBJ whole genome shotgun (WGS) entry which is preliminary data.</text>
</comment>
<evidence type="ECO:0000313" key="1">
    <source>
        <dbReference type="EMBL" id="CAF3916700.1"/>
    </source>
</evidence>
<name>A0A819KBV3_9BILA</name>
<dbReference type="Proteomes" id="UP000663823">
    <property type="component" value="Unassembled WGS sequence"/>
</dbReference>
<dbReference type="EMBL" id="CAJOAX010005365">
    <property type="protein sequence ID" value="CAF3945269.1"/>
    <property type="molecule type" value="Genomic_DNA"/>
</dbReference>
<dbReference type="AlphaFoldDB" id="A0A819KBV3"/>
<dbReference type="EMBL" id="CAJOBE010004108">
    <property type="protein sequence ID" value="CAF3916700.1"/>
    <property type="molecule type" value="Genomic_DNA"/>
</dbReference>
<evidence type="ECO:0000313" key="2">
    <source>
        <dbReference type="EMBL" id="CAF3945269.1"/>
    </source>
</evidence>
<evidence type="ECO:0000313" key="3">
    <source>
        <dbReference type="Proteomes" id="UP000663823"/>
    </source>
</evidence>
<sequence length="118" mass="13278">MLNESLDNNVSQQTTYSLNSSIEIRFDVNNETEINNEAEINNETEINNECLRVNENFYFNDTNNNSTAGGGTLSSSISYRQHSESSIIINASPDNRLNTSESHISTSELNAFFLFDLK</sequence>
<gene>
    <name evidence="1" type="ORF">FNK824_LOCUS21392</name>
    <name evidence="2" type="ORF">OTI717_LOCUS26087</name>
</gene>